<protein>
    <recommendedName>
        <fullName evidence="1">BRCT domain-containing protein</fullName>
    </recommendedName>
</protein>
<feature type="domain" description="BRCT" evidence="1">
    <location>
        <begin position="127"/>
        <end position="207"/>
    </location>
</feature>
<evidence type="ECO:0000313" key="2">
    <source>
        <dbReference type="EMBL" id="KAK4730214.1"/>
    </source>
</evidence>
<keyword evidence="3" id="KW-1185">Reference proteome</keyword>
<dbReference type="EMBL" id="JAWPEI010000004">
    <property type="protein sequence ID" value="KAK4730214.1"/>
    <property type="molecule type" value="Genomic_DNA"/>
</dbReference>
<reference evidence="2 3" key="1">
    <citation type="submission" date="2023-10" db="EMBL/GenBank/DDBJ databases">
        <title>Genome-Wide Identification Analysis in wild type Solanum Pinnatisectum Reveals Some Genes Defensing Phytophthora Infestans.</title>
        <authorList>
            <person name="Sun C."/>
        </authorList>
    </citation>
    <scope>NUCLEOTIDE SEQUENCE [LARGE SCALE GENOMIC DNA]</scope>
    <source>
        <strain evidence="2">LQN</strain>
        <tissue evidence="2">Leaf</tissue>
    </source>
</reference>
<dbReference type="PANTHER" id="PTHR47576">
    <property type="entry name" value="BRCT DOMAIN DNA REPAIR PROTEIN-RELATED"/>
    <property type="match status" value="1"/>
</dbReference>
<accession>A0AAV9LYY5</accession>
<name>A0AAV9LYY5_9SOLN</name>
<dbReference type="Proteomes" id="UP001311915">
    <property type="component" value="Unassembled WGS sequence"/>
</dbReference>
<dbReference type="InterPro" id="IPR001357">
    <property type="entry name" value="BRCT_dom"/>
</dbReference>
<dbReference type="SMART" id="SM00292">
    <property type="entry name" value="BRCT"/>
    <property type="match status" value="1"/>
</dbReference>
<comment type="caution">
    <text evidence="2">The sequence shown here is derived from an EMBL/GenBank/DDBJ whole genome shotgun (WGS) entry which is preliminary data.</text>
</comment>
<evidence type="ECO:0000259" key="1">
    <source>
        <dbReference type="PROSITE" id="PS50172"/>
    </source>
</evidence>
<dbReference type="SUPFAM" id="SSF52113">
    <property type="entry name" value="BRCT domain"/>
    <property type="match status" value="1"/>
</dbReference>
<gene>
    <name evidence="2" type="ORF">R3W88_023202</name>
</gene>
<dbReference type="PANTHER" id="PTHR47576:SF2">
    <property type="entry name" value="BRCT DOMAIN DNA REPAIR PROTEIN-RELATED"/>
    <property type="match status" value="1"/>
</dbReference>
<dbReference type="InterPro" id="IPR036420">
    <property type="entry name" value="BRCT_dom_sf"/>
</dbReference>
<dbReference type="Gene3D" id="3.40.50.10190">
    <property type="entry name" value="BRCT domain"/>
    <property type="match status" value="1"/>
</dbReference>
<sequence>MGGGGRVEVVSSKGCSKLLVDFSSSFRGIPSYSLEPFMSPASSSSVMSQSILTTPSNCPFSGLVICVTGLSKVRLNESLYSVKGVGQGGFSVDDISSQHSCLPVALPEHSKPPDMIEEPLIHAEREPKRRTLFGHTFYVDADVSDELRSKVIESAAAEGASLVKQWFVGCSASHVVCEGNSIRKYLGHSSKIVTPLWVLKSAKEKRLQRLVHMSADLARQTGILLDNIQNTISSKEVNTGAYFQDVTSSTPRVSQEERQNVANVAKDGVRKRRGWRMQTCQTPLRHLSPSSLLDSICWSISDPTLTASIYMDSSSVKDTNQQNTSVFFDAKDDHKASESFVNLSRPLSESEKAELILKNNFITILFPVDRFSEMGPCSRTFFSEKGFTCLQVLDYIYAFYQENMSCGEVEVAIHTDSRNADRLRSVYCSKETSERGCVEFKRIEFLGSRKSFEMLKRVSGDNNCNVYELLIRA</sequence>
<dbReference type="AlphaFoldDB" id="A0AAV9LYY5"/>
<organism evidence="2 3">
    <name type="scientific">Solanum pinnatisectum</name>
    <name type="common">tansyleaf nightshade</name>
    <dbReference type="NCBI Taxonomy" id="50273"/>
    <lineage>
        <taxon>Eukaryota</taxon>
        <taxon>Viridiplantae</taxon>
        <taxon>Streptophyta</taxon>
        <taxon>Embryophyta</taxon>
        <taxon>Tracheophyta</taxon>
        <taxon>Spermatophyta</taxon>
        <taxon>Magnoliopsida</taxon>
        <taxon>eudicotyledons</taxon>
        <taxon>Gunneridae</taxon>
        <taxon>Pentapetalae</taxon>
        <taxon>asterids</taxon>
        <taxon>lamiids</taxon>
        <taxon>Solanales</taxon>
        <taxon>Solanaceae</taxon>
        <taxon>Solanoideae</taxon>
        <taxon>Solaneae</taxon>
        <taxon>Solanum</taxon>
    </lineage>
</organism>
<evidence type="ECO:0000313" key="3">
    <source>
        <dbReference type="Proteomes" id="UP001311915"/>
    </source>
</evidence>
<dbReference type="PROSITE" id="PS50172">
    <property type="entry name" value="BRCT"/>
    <property type="match status" value="1"/>
</dbReference>
<proteinExistence type="predicted"/>